<evidence type="ECO:0000256" key="6">
    <source>
        <dbReference type="ARBA" id="ARBA00022843"/>
    </source>
</evidence>
<dbReference type="InterPro" id="IPR029066">
    <property type="entry name" value="PLP-binding_barrel"/>
</dbReference>
<dbReference type="FunFam" id="2.40.37.10:FF:000008">
    <property type="entry name" value="antizyme inhibitor 1"/>
    <property type="match status" value="1"/>
</dbReference>
<dbReference type="PRINTS" id="PR01179">
    <property type="entry name" value="ODADCRBXLASE"/>
</dbReference>
<dbReference type="PROSITE" id="PS00878">
    <property type="entry name" value="ODR_DC_2_1"/>
    <property type="match status" value="1"/>
</dbReference>
<dbReference type="InterPro" id="IPR022653">
    <property type="entry name" value="De-COase2_pyr-phos_BS"/>
</dbReference>
<evidence type="ECO:0000259" key="18">
    <source>
        <dbReference type="PROSITE" id="PS50157"/>
    </source>
</evidence>
<dbReference type="InterPro" id="IPR022657">
    <property type="entry name" value="De-COase2_CS"/>
</dbReference>
<dbReference type="CDD" id="cd06831">
    <property type="entry name" value="PLPDE_III_ODC_like_AZI"/>
    <property type="match status" value="1"/>
</dbReference>
<dbReference type="GO" id="GO:0033387">
    <property type="term" value="P:putrescine biosynthetic process from arginine, via ornithine"/>
    <property type="evidence" value="ECO:0007669"/>
    <property type="project" value="TreeGrafter"/>
</dbReference>
<dbReference type="InterPro" id="IPR036236">
    <property type="entry name" value="Znf_C2H2_sf"/>
</dbReference>
<dbReference type="InterPro" id="IPR009006">
    <property type="entry name" value="Ala_racemase/Decarboxylase_C"/>
</dbReference>
<feature type="region of interest" description="Disordered" evidence="17">
    <location>
        <begin position="671"/>
        <end position="726"/>
    </location>
</feature>
<dbReference type="Pfam" id="PF02784">
    <property type="entry name" value="Orn_Arg_deC_N"/>
    <property type="match status" value="1"/>
</dbReference>
<dbReference type="Gene3D" id="3.20.20.10">
    <property type="entry name" value="Alanine racemase"/>
    <property type="match status" value="1"/>
</dbReference>
<evidence type="ECO:0000256" key="12">
    <source>
        <dbReference type="ARBA" id="ARBA00064128"/>
    </source>
</evidence>
<dbReference type="GO" id="GO:0005634">
    <property type="term" value="C:nucleus"/>
    <property type="evidence" value="ECO:0007669"/>
    <property type="project" value="UniProtKB-SubCell"/>
</dbReference>
<feature type="domain" description="C2H2-type" evidence="18">
    <location>
        <begin position="893"/>
        <end position="920"/>
    </location>
</feature>
<feature type="compositionally biased region" description="Basic and acidic residues" evidence="17">
    <location>
        <begin position="650"/>
        <end position="665"/>
    </location>
</feature>
<dbReference type="FunFam" id="3.30.160.60:FF:000926">
    <property type="entry name" value="Kruppel like factor 13"/>
    <property type="match status" value="1"/>
</dbReference>
<gene>
    <name evidence="19" type="ORF">HGM15179_008538</name>
</gene>
<dbReference type="SMART" id="SM00355">
    <property type="entry name" value="ZnF_C2H2"/>
    <property type="match status" value="3"/>
</dbReference>
<keyword evidence="5" id="KW-0862">Zinc</keyword>
<evidence type="ECO:0000313" key="19">
    <source>
        <dbReference type="EMBL" id="TRZ18565.1"/>
    </source>
</evidence>
<comment type="caution">
    <text evidence="19">The sequence shown here is derived from an EMBL/GenBank/DDBJ whole genome shotgun (WGS) entry which is preliminary data.</text>
</comment>
<dbReference type="SUPFAM" id="SSF57667">
    <property type="entry name" value="beta-beta-alpha zinc fingers"/>
    <property type="match status" value="2"/>
</dbReference>
<comment type="function">
    <text evidence="10">Antizyme inhibitor (AZI) protein that positively regulates ornithine decarboxylase (ODC) activity and polyamine uptake. AZI is an enzymatically inactive ODC homolog that counteracts the negative effect of ODC antizymes (AZs) OAZ1, OAZ2 and OAZ3 on ODC activity by competing with ODC for antizyme-binding. Inhibits antizyme-dependent ODC degradation and releases ODC monomers from their inactive complex with antizymes, leading to formation of the catalytically active ODC homodimer and restoring polyamine production.</text>
</comment>
<dbReference type="EMBL" id="SWJQ01000218">
    <property type="protein sequence ID" value="TRZ18565.1"/>
    <property type="molecule type" value="Genomic_DNA"/>
</dbReference>
<evidence type="ECO:0000256" key="5">
    <source>
        <dbReference type="ARBA" id="ARBA00022833"/>
    </source>
</evidence>
<comment type="similarity">
    <text evidence="11">Belongs to the Orn/Lys/Arg decarboxylase class-II family. ODC antizyme inhibitor subfamily.</text>
</comment>
<dbReference type="GO" id="GO:0042177">
    <property type="term" value="P:negative regulation of protein catabolic process"/>
    <property type="evidence" value="ECO:0007669"/>
    <property type="project" value="TreeGrafter"/>
</dbReference>
<keyword evidence="2" id="KW-0479">Metal-binding</keyword>
<comment type="subcellular location">
    <subcellularLocation>
        <location evidence="1">Nucleus</location>
    </subcellularLocation>
</comment>
<dbReference type="GO" id="GO:0042978">
    <property type="term" value="F:ornithine decarboxylase activator activity"/>
    <property type="evidence" value="ECO:0007669"/>
    <property type="project" value="InterPro"/>
</dbReference>
<evidence type="ECO:0000256" key="7">
    <source>
        <dbReference type="ARBA" id="ARBA00022898"/>
    </source>
</evidence>
<sequence>MKGFLEDANYSIGLLDEGATLADVIDNCIYEHTHTGKKAFYVGDLGKLVRNNIQWQNVMAPIKPFYPVKCNSTPGVLEILGTLGVGFACSSKSEMALVQDLGISPENIIYTNPCKQASQIKYAAKAGINIMTCDSDAELKKISRNHPNAKLLLHIATEDITAGEEMNMKFGTTLKNCRHLMECAKELGVQIVGVKFHVSGSCKDLQTYIHAISDARCVFDMAEEFGFKMNMLDIGGGFTGSELQLEEVNHVIRPLLDVYFPKESGVNVIAEPGCYYVSSAFTLAVNVIAKKTVEYDKLLPSGVEQTRNDDEPVFTYYINDGVYGSFASKLSEKLNTIPEVHKKYKEDEPLFASSLWGPSCDELDQIVENCLLPELSVGDWLIFDNMGSGCLGEQSTFNDYQRPLIYYMMSFSDWSTEELLAILMPLAEREAALAAAGYSTIHHHSLGLAIQPVPNPAKSVPVQAMGCQLIQECAVGDSVKSFAEVHIDNIHSPSCIHQVGHLVIKGDQIPSSRSSEKTIGCSPIHHHSLGLAIQTVDNAVKSLPLQAMGCQLFQEHNGVKCIPEVQCLTPPYSPSDFEMSQVVHPLGKALSEAAKAPLAAPRREAERSPPAGPPKARVTSVIRHTADAQLCDRKTCPVRTASVLKYQDSAPREANRKRNIKEERSACSVVAPSRARAESSELSVAGGRTAEPAVGPVPLTKPSVSKEEPVPEPAEQPAVAASLSPAQSSGAPPVPVICQMVPLPTNNNVVTAVVPNAAPSQQPALCPPMVFMGTQVPKGALMFVVPQPVVQGTKAPIVSPNGTRLSPIAPAPGFVPSTAKTTPQADSSRIRSHICGYPGCGKTYFKSSHLKAHVRTHTGEKPFSCSWKGCERRFARSDELSRHRRTHTGEKKFACPMCERRFMRSDHLTKHARRHLSAKKLPNWQMEVSKLNDVAVPPASAPAQ</sequence>
<evidence type="ECO:0000256" key="11">
    <source>
        <dbReference type="ARBA" id="ARBA00061098"/>
    </source>
</evidence>
<dbReference type="SUPFAM" id="SSF50621">
    <property type="entry name" value="Alanine racemase C-terminal domain-like"/>
    <property type="match status" value="1"/>
</dbReference>
<evidence type="ECO:0000256" key="14">
    <source>
        <dbReference type="ARBA" id="ARBA00082490"/>
    </source>
</evidence>
<feature type="modified residue" description="N6-(pyridoxal phosphate)lysine" evidence="15">
    <location>
        <position position="69"/>
    </location>
</feature>
<dbReference type="PANTHER" id="PTHR11482">
    <property type="entry name" value="ARGININE/DIAMINOPIMELATE/ORNITHINE DECARBOXYLASE"/>
    <property type="match status" value="1"/>
</dbReference>
<evidence type="ECO:0000256" key="2">
    <source>
        <dbReference type="ARBA" id="ARBA00022723"/>
    </source>
</evidence>
<dbReference type="InterPro" id="IPR031178">
    <property type="entry name" value="Azin1"/>
</dbReference>
<dbReference type="GO" id="GO:0004586">
    <property type="term" value="F:ornithine decarboxylase activity"/>
    <property type="evidence" value="ECO:0007669"/>
    <property type="project" value="TreeGrafter"/>
</dbReference>
<reference evidence="19" key="1">
    <citation type="submission" date="2019-04" db="EMBL/GenBank/DDBJ databases">
        <title>Genome assembly of Zosterops borbonicus 15179.</title>
        <authorList>
            <person name="Leroy T."/>
            <person name="Anselmetti Y."/>
            <person name="Tilak M.-K."/>
            <person name="Nabholz B."/>
        </authorList>
    </citation>
    <scope>NUCLEOTIDE SEQUENCE</scope>
    <source>
        <strain evidence="19">HGM_15179</strain>
        <tissue evidence="19">Muscle</tissue>
    </source>
</reference>
<dbReference type="PROSITE" id="PS50157">
    <property type="entry name" value="ZINC_FINGER_C2H2_2"/>
    <property type="match status" value="3"/>
</dbReference>
<dbReference type="CDD" id="cd21572">
    <property type="entry name" value="KLF10_N"/>
    <property type="match status" value="1"/>
</dbReference>
<dbReference type="Pfam" id="PF00096">
    <property type="entry name" value="zf-C2H2"/>
    <property type="match status" value="3"/>
</dbReference>
<dbReference type="GO" id="GO:1902269">
    <property type="term" value="P:positive regulation of polyamine transmembrane transport"/>
    <property type="evidence" value="ECO:0007669"/>
    <property type="project" value="TreeGrafter"/>
</dbReference>
<feature type="region of interest" description="Disordered" evidence="17">
    <location>
        <begin position="647"/>
        <end position="666"/>
    </location>
</feature>
<evidence type="ECO:0000256" key="16">
    <source>
        <dbReference type="PROSITE-ProRule" id="PRU00042"/>
    </source>
</evidence>
<evidence type="ECO:0000256" key="13">
    <source>
        <dbReference type="ARBA" id="ARBA00071562"/>
    </source>
</evidence>
<evidence type="ECO:0000256" key="4">
    <source>
        <dbReference type="ARBA" id="ARBA00022771"/>
    </source>
</evidence>
<evidence type="ECO:0000256" key="9">
    <source>
        <dbReference type="ARBA" id="ARBA00023242"/>
    </source>
</evidence>
<proteinExistence type="inferred from homology"/>
<dbReference type="Gene3D" id="3.30.160.60">
    <property type="entry name" value="Classic Zinc Finger"/>
    <property type="match status" value="3"/>
</dbReference>
<dbReference type="InterPro" id="IPR000183">
    <property type="entry name" value="Orn/DAP/Arg_de-COase"/>
</dbReference>
<evidence type="ECO:0000256" key="3">
    <source>
        <dbReference type="ARBA" id="ARBA00022737"/>
    </source>
</evidence>
<dbReference type="InterPro" id="IPR022644">
    <property type="entry name" value="De-COase2_N"/>
</dbReference>
<evidence type="ECO:0000256" key="17">
    <source>
        <dbReference type="SAM" id="MobiDB-lite"/>
    </source>
</evidence>
<keyword evidence="7 15" id="KW-0663">Pyridoxal phosphate</keyword>
<dbReference type="Gene3D" id="2.40.37.10">
    <property type="entry name" value="Lyase, Ornithine Decarboxylase, Chain A, domain 1"/>
    <property type="match status" value="1"/>
</dbReference>
<dbReference type="PANTHER" id="PTHR11482:SF7">
    <property type="entry name" value="ANTIZYME INHIBITOR 1"/>
    <property type="match status" value="1"/>
</dbReference>
<dbReference type="PRINTS" id="PR01182">
    <property type="entry name" value="ORNDCRBXLASE"/>
</dbReference>
<dbReference type="AlphaFoldDB" id="A0A8K1GJ82"/>
<dbReference type="GO" id="GO:0008270">
    <property type="term" value="F:zinc ion binding"/>
    <property type="evidence" value="ECO:0007669"/>
    <property type="project" value="UniProtKB-KW"/>
</dbReference>
<evidence type="ECO:0000313" key="20">
    <source>
        <dbReference type="Proteomes" id="UP000796761"/>
    </source>
</evidence>
<evidence type="ECO:0000256" key="1">
    <source>
        <dbReference type="ARBA" id="ARBA00004123"/>
    </source>
</evidence>
<evidence type="ECO:0000256" key="8">
    <source>
        <dbReference type="ARBA" id="ARBA00023115"/>
    </source>
</evidence>
<keyword evidence="6" id="KW-0832">Ubl conjugation</keyword>
<dbReference type="Proteomes" id="UP000796761">
    <property type="component" value="Unassembled WGS sequence"/>
</dbReference>
<dbReference type="FunFam" id="3.30.160.60:FF:000134">
    <property type="entry name" value="Krueppel-like factor 11"/>
    <property type="match status" value="1"/>
</dbReference>
<comment type="subunit">
    <text evidence="12">Monomer. Interacts with OAZ1 and OAZ3; this interaction disrupts the interaction between the antizyme and ODC1.</text>
</comment>
<feature type="region of interest" description="Disordered" evidence="17">
    <location>
        <begin position="594"/>
        <end position="619"/>
    </location>
</feature>
<evidence type="ECO:0000256" key="10">
    <source>
        <dbReference type="ARBA" id="ARBA00053304"/>
    </source>
</evidence>
<keyword evidence="20" id="KW-1185">Reference proteome</keyword>
<dbReference type="GO" id="GO:0005737">
    <property type="term" value="C:cytoplasm"/>
    <property type="evidence" value="ECO:0007669"/>
    <property type="project" value="TreeGrafter"/>
</dbReference>
<organism evidence="19 20">
    <name type="scientific">Zosterops borbonicus</name>
    <dbReference type="NCBI Taxonomy" id="364589"/>
    <lineage>
        <taxon>Eukaryota</taxon>
        <taxon>Metazoa</taxon>
        <taxon>Chordata</taxon>
        <taxon>Craniata</taxon>
        <taxon>Vertebrata</taxon>
        <taxon>Euteleostomi</taxon>
        <taxon>Archelosauria</taxon>
        <taxon>Archosauria</taxon>
        <taxon>Dinosauria</taxon>
        <taxon>Saurischia</taxon>
        <taxon>Theropoda</taxon>
        <taxon>Coelurosauria</taxon>
        <taxon>Aves</taxon>
        <taxon>Neognathae</taxon>
        <taxon>Neoaves</taxon>
        <taxon>Telluraves</taxon>
        <taxon>Australaves</taxon>
        <taxon>Passeriformes</taxon>
        <taxon>Sylvioidea</taxon>
        <taxon>Zosteropidae</taxon>
        <taxon>Zosterops</taxon>
    </lineage>
</organism>
<evidence type="ECO:0000256" key="15">
    <source>
        <dbReference type="PIRSR" id="PIRSR600183-50"/>
    </source>
</evidence>
<comment type="cofactor">
    <cofactor evidence="15">
        <name>pyridoxal 5'-phosphate</name>
        <dbReference type="ChEBI" id="CHEBI:597326"/>
    </cofactor>
</comment>
<dbReference type="InterPro" id="IPR013087">
    <property type="entry name" value="Znf_C2H2_type"/>
</dbReference>
<keyword evidence="9" id="KW-0539">Nucleus</keyword>
<dbReference type="InterPro" id="IPR002433">
    <property type="entry name" value="Orn_de-COase"/>
</dbReference>
<keyword evidence="8" id="KW-0620">Polyamine biosynthesis</keyword>
<feature type="domain" description="C2H2-type" evidence="18">
    <location>
        <begin position="833"/>
        <end position="862"/>
    </location>
</feature>
<name>A0A8K1GJ82_9PASS</name>
<dbReference type="PROSITE" id="PS00879">
    <property type="entry name" value="ODR_DC_2_2"/>
    <property type="match status" value="1"/>
</dbReference>
<dbReference type="PROSITE" id="PS00028">
    <property type="entry name" value="ZINC_FINGER_C2H2_1"/>
    <property type="match status" value="3"/>
</dbReference>
<keyword evidence="3" id="KW-0677">Repeat</keyword>
<accession>A0A8K1GJ82</accession>
<feature type="domain" description="C2H2-type" evidence="18">
    <location>
        <begin position="863"/>
        <end position="892"/>
    </location>
</feature>
<keyword evidence="4 16" id="KW-0863">Zinc-finger</keyword>
<dbReference type="FunFam" id="3.30.160.60:FF:000018">
    <property type="entry name" value="Krueppel-like factor 15"/>
    <property type="match status" value="1"/>
</dbReference>
<dbReference type="SUPFAM" id="SSF51419">
    <property type="entry name" value="PLP-binding barrel"/>
    <property type="match status" value="1"/>
</dbReference>
<dbReference type="FunFam" id="3.20.20.10:FF:000010">
    <property type="entry name" value="Antizyme inhibitor 1"/>
    <property type="match status" value="1"/>
</dbReference>
<protein>
    <recommendedName>
        <fullName evidence="13">Antizyme inhibitor 1</fullName>
    </recommendedName>
    <alternativeName>
        <fullName evidence="14">Ornithine decarboxylase antizyme inhibitor</fullName>
    </alternativeName>
</protein>
<dbReference type="OrthoDB" id="5034579at2759"/>
<feature type="active site" description="Proton donor" evidence="15">
    <location>
        <position position="360"/>
    </location>
</feature>